<feature type="domain" description="Casparian strip membrane protein" evidence="9">
    <location>
        <begin position="11"/>
        <end position="155"/>
    </location>
</feature>
<accession>A0A7I8L7I7</accession>
<evidence type="ECO:0000259" key="9">
    <source>
        <dbReference type="Pfam" id="PF04535"/>
    </source>
</evidence>
<dbReference type="AlphaFoldDB" id="A0A7I8L7I7"/>
<feature type="transmembrane region" description="Helical" evidence="8">
    <location>
        <begin position="61"/>
        <end position="85"/>
    </location>
</feature>
<dbReference type="InterPro" id="IPR006702">
    <property type="entry name" value="CASP_dom"/>
</dbReference>
<dbReference type="Pfam" id="PF04535">
    <property type="entry name" value="CASP_dom"/>
    <property type="match status" value="1"/>
</dbReference>
<evidence type="ECO:0000313" key="10">
    <source>
        <dbReference type="EMBL" id="CAA7406017.1"/>
    </source>
</evidence>
<keyword evidence="7 8" id="KW-0472">Membrane</keyword>
<evidence type="ECO:0000256" key="1">
    <source>
        <dbReference type="ARBA" id="ARBA00004651"/>
    </source>
</evidence>
<feature type="transmembrane region" description="Helical" evidence="8">
    <location>
        <begin position="14"/>
        <end position="34"/>
    </location>
</feature>
<dbReference type="PANTHER" id="PTHR36488:SF8">
    <property type="entry name" value="CASP-LIKE PROTEIN 1U1"/>
    <property type="match status" value="1"/>
</dbReference>
<dbReference type="EMBL" id="LR746275">
    <property type="protein sequence ID" value="CAA7406017.1"/>
    <property type="molecule type" value="Genomic_DNA"/>
</dbReference>
<comment type="subcellular location">
    <subcellularLocation>
        <location evidence="1 8">Cell membrane</location>
        <topology evidence="1 8">Multi-pass membrane protein</topology>
    </subcellularLocation>
</comment>
<evidence type="ECO:0000313" key="11">
    <source>
        <dbReference type="Proteomes" id="UP000663760"/>
    </source>
</evidence>
<name>A0A7I8L7I7_SPIIN</name>
<dbReference type="OrthoDB" id="1926504at2759"/>
<proteinExistence type="inferred from homology"/>
<comment type="subunit">
    <text evidence="3 8">Homodimer and heterodimers.</text>
</comment>
<evidence type="ECO:0000256" key="5">
    <source>
        <dbReference type="ARBA" id="ARBA00022692"/>
    </source>
</evidence>
<keyword evidence="11" id="KW-1185">Reference proteome</keyword>
<organism evidence="10 11">
    <name type="scientific">Spirodela intermedia</name>
    <name type="common">Intermediate duckweed</name>
    <dbReference type="NCBI Taxonomy" id="51605"/>
    <lineage>
        <taxon>Eukaryota</taxon>
        <taxon>Viridiplantae</taxon>
        <taxon>Streptophyta</taxon>
        <taxon>Embryophyta</taxon>
        <taxon>Tracheophyta</taxon>
        <taxon>Spermatophyta</taxon>
        <taxon>Magnoliopsida</taxon>
        <taxon>Liliopsida</taxon>
        <taxon>Araceae</taxon>
        <taxon>Lemnoideae</taxon>
        <taxon>Spirodela</taxon>
    </lineage>
</organism>
<dbReference type="PANTHER" id="PTHR36488">
    <property type="entry name" value="CASP-LIKE PROTEIN 1U1"/>
    <property type="match status" value="1"/>
</dbReference>
<keyword evidence="4 8" id="KW-1003">Cell membrane</keyword>
<comment type="similarity">
    <text evidence="2 8">Belongs to the Casparian strip membrane proteins (CASP) family.</text>
</comment>
<feature type="transmembrane region" description="Helical" evidence="8">
    <location>
        <begin position="143"/>
        <end position="165"/>
    </location>
</feature>
<evidence type="ECO:0000256" key="2">
    <source>
        <dbReference type="ARBA" id="ARBA00007651"/>
    </source>
</evidence>
<feature type="transmembrane region" description="Helical" evidence="8">
    <location>
        <begin position="97"/>
        <end position="123"/>
    </location>
</feature>
<evidence type="ECO:0000256" key="3">
    <source>
        <dbReference type="ARBA" id="ARBA00011489"/>
    </source>
</evidence>
<evidence type="ECO:0000256" key="4">
    <source>
        <dbReference type="ARBA" id="ARBA00022475"/>
    </source>
</evidence>
<dbReference type="Proteomes" id="UP000663760">
    <property type="component" value="Chromosome 12"/>
</dbReference>
<evidence type="ECO:0000256" key="7">
    <source>
        <dbReference type="ARBA" id="ARBA00023136"/>
    </source>
</evidence>
<dbReference type="GO" id="GO:0005886">
    <property type="term" value="C:plasma membrane"/>
    <property type="evidence" value="ECO:0007669"/>
    <property type="project" value="UniProtKB-SubCell"/>
</dbReference>
<protein>
    <recommendedName>
        <fullName evidence="8">CASP-like protein</fullName>
    </recommendedName>
</protein>
<dbReference type="InterPro" id="IPR044173">
    <property type="entry name" value="CASPL"/>
</dbReference>
<dbReference type="NCBIfam" id="TIGR01569">
    <property type="entry name" value="A_tha_TIGR01569"/>
    <property type="match status" value="1"/>
</dbReference>
<gene>
    <name evidence="10" type="ORF">SI8410_12016695</name>
</gene>
<reference evidence="10" key="1">
    <citation type="submission" date="2020-02" db="EMBL/GenBank/DDBJ databases">
        <authorList>
            <person name="Scholz U."/>
            <person name="Mascher M."/>
            <person name="Fiebig A."/>
        </authorList>
    </citation>
    <scope>NUCLEOTIDE SEQUENCE</scope>
</reference>
<dbReference type="InterPro" id="IPR006459">
    <property type="entry name" value="CASP/CASPL"/>
</dbReference>
<keyword evidence="5 8" id="KW-0812">Transmembrane</keyword>
<evidence type="ECO:0000256" key="8">
    <source>
        <dbReference type="RuleBase" id="RU361233"/>
    </source>
</evidence>
<sequence>MESTEKAALPPTNLALRLAMVSTAAVSLAVVLSSNQKKLVSSPLLSSPAAYEAKFTYSSAIIYSLAATAAGLLHGVLTAAVVFFRRKAAPSRLLLQLAFADALAAAVMGSATGALSAIGYLALRGNSHVGWSRVCNIFDKYCWHVGITIVLSLAATWILLALVLSSTYSLHRRCR</sequence>
<evidence type="ECO:0000256" key="6">
    <source>
        <dbReference type="ARBA" id="ARBA00022989"/>
    </source>
</evidence>
<keyword evidence="6 8" id="KW-1133">Transmembrane helix</keyword>